<name>A0A0F9B8X2_9ZZZZ</name>
<dbReference type="AlphaFoldDB" id="A0A0F9B8X2"/>
<organism evidence="1">
    <name type="scientific">marine sediment metagenome</name>
    <dbReference type="NCBI Taxonomy" id="412755"/>
    <lineage>
        <taxon>unclassified sequences</taxon>
        <taxon>metagenomes</taxon>
        <taxon>ecological metagenomes</taxon>
    </lineage>
</organism>
<feature type="non-terminal residue" evidence="1">
    <location>
        <position position="1"/>
    </location>
</feature>
<proteinExistence type="predicted"/>
<sequence>RRIQDEEDGIGKDEPVFLFRAQDTLMVPVLQRYLELVKANPDHDKVLVAATTRQIARVMVWQLDHETKEPDTPKREVVL</sequence>
<reference evidence="1" key="1">
    <citation type="journal article" date="2015" name="Nature">
        <title>Complex archaea that bridge the gap between prokaryotes and eukaryotes.</title>
        <authorList>
            <person name="Spang A."/>
            <person name="Saw J.H."/>
            <person name="Jorgensen S.L."/>
            <person name="Zaremba-Niedzwiedzka K."/>
            <person name="Martijn J."/>
            <person name="Lind A.E."/>
            <person name="van Eijk R."/>
            <person name="Schleper C."/>
            <person name="Guy L."/>
            <person name="Ettema T.J."/>
        </authorList>
    </citation>
    <scope>NUCLEOTIDE SEQUENCE</scope>
</reference>
<evidence type="ECO:0000313" key="1">
    <source>
        <dbReference type="EMBL" id="KKL18115.1"/>
    </source>
</evidence>
<accession>A0A0F9B8X2</accession>
<protein>
    <submittedName>
        <fullName evidence="1">Uncharacterized protein</fullName>
    </submittedName>
</protein>
<comment type="caution">
    <text evidence="1">The sequence shown here is derived from an EMBL/GenBank/DDBJ whole genome shotgun (WGS) entry which is preliminary data.</text>
</comment>
<gene>
    <name evidence="1" type="ORF">LCGC14_2478730</name>
</gene>
<dbReference type="EMBL" id="LAZR01038995">
    <property type="protein sequence ID" value="KKL18115.1"/>
    <property type="molecule type" value="Genomic_DNA"/>
</dbReference>